<proteinExistence type="predicted"/>
<dbReference type="InterPro" id="IPR020109">
    <property type="entry name" value="Holin_r1t"/>
</dbReference>
<gene>
    <name evidence="1" type="primary">21</name>
    <name evidence="1" type="ORF">SEA_ZETA1847_21</name>
</gene>
<organism evidence="1 2">
    <name type="scientific">Microbacterium phage Zeta1847</name>
    <dbReference type="NCBI Taxonomy" id="2201444"/>
    <lineage>
        <taxon>Viruses</taxon>
        <taxon>Duplodnaviria</taxon>
        <taxon>Heunggongvirae</taxon>
        <taxon>Uroviricota</taxon>
        <taxon>Caudoviricetes</taxon>
        <taxon>Casidaviridae</taxon>
        <taxon>Zetavirus</taxon>
        <taxon>Zetavirus zeta1847</taxon>
    </lineage>
</organism>
<evidence type="ECO:0000313" key="2">
    <source>
        <dbReference type="Proteomes" id="UP000251243"/>
    </source>
</evidence>
<dbReference type="Pfam" id="PF16945">
    <property type="entry name" value="Phage_r1t_holin"/>
    <property type="match status" value="1"/>
</dbReference>
<name>A0A2Z4Q9S4_9CAUD</name>
<dbReference type="EMBL" id="MH271320">
    <property type="protein sequence ID" value="AWY06655.1"/>
    <property type="molecule type" value="Genomic_DNA"/>
</dbReference>
<reference evidence="2" key="1">
    <citation type="submission" date="2018-04" db="EMBL/GenBank/DDBJ databases">
        <authorList>
            <person name="Go L.Y."/>
            <person name="Mitchell J.A."/>
        </authorList>
    </citation>
    <scope>NUCLEOTIDE SEQUENCE [LARGE SCALE GENOMIC DNA]</scope>
</reference>
<sequence>MSIPKTRAELRELNEARLASGRAPLYTATFWLDLLERVATSAASGAAAVAAAGAFNLVDVASWEALAVGAGTAALMSFLKGIAASRSGSASLVPGV</sequence>
<dbReference type="GeneID" id="54993704"/>
<keyword evidence="2" id="KW-1185">Reference proteome</keyword>
<dbReference type="KEGG" id="vg:54993704"/>
<evidence type="ECO:0000313" key="1">
    <source>
        <dbReference type="EMBL" id="AWY06655.1"/>
    </source>
</evidence>
<dbReference type="Proteomes" id="UP000251243">
    <property type="component" value="Segment"/>
</dbReference>
<accession>A0A2Z4Q9S4</accession>
<protein>
    <submittedName>
        <fullName evidence="1">Membrane protein</fullName>
    </submittedName>
</protein>
<dbReference type="RefSeq" id="YP_009803144.1">
    <property type="nucleotide sequence ID" value="NC_047992.1"/>
</dbReference>